<dbReference type="InterPro" id="IPR017942">
    <property type="entry name" value="Lipid-bd_serum_glycop_N"/>
</dbReference>
<keyword evidence="4" id="KW-1133">Transmembrane helix</keyword>
<reference evidence="7 8" key="1">
    <citation type="submission" date="2024-10" db="EMBL/GenBank/DDBJ databases">
        <authorList>
            <person name="Kim D."/>
        </authorList>
    </citation>
    <scope>NUCLEOTIDE SEQUENCE [LARGE SCALE GENOMIC DNA]</scope>
    <source>
        <strain evidence="7">BH-2024</strain>
    </source>
</reference>
<evidence type="ECO:0000256" key="1">
    <source>
        <dbReference type="ARBA" id="ARBA00007292"/>
    </source>
</evidence>
<feature type="region of interest" description="Disordered" evidence="3">
    <location>
        <begin position="847"/>
        <end position="974"/>
    </location>
</feature>
<name>A0ABD2IPI8_9BILA</name>
<dbReference type="SMART" id="SM00328">
    <property type="entry name" value="BPI1"/>
    <property type="match status" value="1"/>
</dbReference>
<keyword evidence="4" id="KW-0812">Transmembrane</keyword>
<feature type="compositionally biased region" description="Basic and acidic residues" evidence="3">
    <location>
        <begin position="930"/>
        <end position="940"/>
    </location>
</feature>
<keyword evidence="8" id="KW-1185">Reference proteome</keyword>
<evidence type="ECO:0000313" key="7">
    <source>
        <dbReference type="EMBL" id="KAL3080012.1"/>
    </source>
</evidence>
<dbReference type="Pfam" id="PF01273">
    <property type="entry name" value="LBP_BPI_CETP"/>
    <property type="match status" value="1"/>
</dbReference>
<comment type="caution">
    <text evidence="7">The sequence shown here is derived from an EMBL/GenBank/DDBJ whole genome shotgun (WGS) entry which is preliminary data.</text>
</comment>
<sequence length="974" mass="113023">MSGGERTKQRKAAQCPRHVGAAPPPHGAVAFATFPPPLSFPFDLPPPLCPLFLPFAFAFVLPQFPQRLFGLFLRFLPSLAMVLFPLFVLFLLQSLQARIEPQPNNRWNRDYGNPGIKLRLSRKGAEHVKNVAVKLLNEQLANLRGFRAQHAISEGGIRGNIFLSDVQTLAYRPPSFSNLQFVPPNSIIFGIQDAAITLSGRFLGEAGPLLQIPGTVFGQLQGLSIQMMTQFRASADGLISVGVTNCQTQLRHSQFTLNPEGLLGPILKIFEVTINDLIRQRIPNLLCRSMRDIVERNSPLLFQKLTYIPLKEHFGMLSNGSGVIEKFTQRFTDGLFIDGRMVADPIVTNDFFETQQRGELRYADSPSPIPFYPRPIPTDKDSDRMLYLYASDYTLNSMLYHAYQMERLTIRVNEASLPQMYRGFVRTTCPDIEQVNGDFLQSICVGKLIPAMAKHFPNSTTKFVMLPHELPEMHFHNGRSTMDLNARILTLVSDNATRRDRQILVSSAEGMADIRLNAVDRKIAGDLKLRKLNIRLHRSAIPIEPEVISQMAPLAKTFLGPELARGLKEGLPYPLKDTIRFIRPKLTLHEGYIRLATDFELSEQHMRHRLAFVVMPRYHSVDDDVQVHTKWWSDYPTQKYTGLAKAQTAFSNIIGEVWSKPKRMVRSASYTNLTYYKEAQHDYPIKKSPSVSSLAPSLALPQYYRQAERIVHTERVYKPFIYDWYNKAYSQHRHIETQRELMRPLKRDPDPLRYKPLKFEDTISRSSWVPYFSNQTKRIYNSERSTPLKSYLHGSQQYLDKYVSNRLKSDDYAQRFSYSAYEWRKPSDHAFNRNFMYGERVYVPHARSNPHSYSSATMKGWAVEEEKREERRKRKKRGEEEEERERRGRRGKREGKKKRKERGEEEEEEEKERERRRGKREERRKRKKRGKEEEERERRGGRGRGKREERRKRKKKGDEEEKRKKGGNLLLLIS</sequence>
<dbReference type="Pfam" id="PF02886">
    <property type="entry name" value="LBP_BPI_CETP_C"/>
    <property type="match status" value="1"/>
</dbReference>
<dbReference type="InterPro" id="IPR017943">
    <property type="entry name" value="Bactericidal_perm-incr_a/b_dom"/>
</dbReference>
<dbReference type="Gene3D" id="3.15.20.10">
    <property type="entry name" value="Bactericidal permeability-increasing protein, domain 2"/>
    <property type="match status" value="1"/>
</dbReference>
<dbReference type="SMART" id="SM00329">
    <property type="entry name" value="BPI2"/>
    <property type="match status" value="1"/>
</dbReference>
<proteinExistence type="inferred from homology"/>
<feature type="compositionally biased region" description="Basic residues" evidence="3">
    <location>
        <begin position="941"/>
        <end position="955"/>
    </location>
</feature>
<accession>A0ABD2IPI8</accession>
<dbReference type="PANTHER" id="PTHR10504:SF131">
    <property type="entry name" value="BPI2 DOMAIN-CONTAINING PROTEIN"/>
    <property type="match status" value="1"/>
</dbReference>
<comment type="similarity">
    <text evidence="1">Belongs to the BPI/LBP/Plunc superfamily. BPI/LBP family.</text>
</comment>
<dbReference type="Gene3D" id="3.15.10.10">
    <property type="entry name" value="Bactericidal permeability-increasing protein, domain 1"/>
    <property type="match status" value="1"/>
</dbReference>
<gene>
    <name evidence="7" type="ORF">niasHT_034570</name>
</gene>
<dbReference type="Proteomes" id="UP001620626">
    <property type="component" value="Unassembled WGS sequence"/>
</dbReference>
<dbReference type="PANTHER" id="PTHR10504">
    <property type="entry name" value="BACTERICIDAL PERMEABILITY-INCREASING BPI PROTEIN-RELATED"/>
    <property type="match status" value="1"/>
</dbReference>
<evidence type="ECO:0000259" key="5">
    <source>
        <dbReference type="SMART" id="SM00328"/>
    </source>
</evidence>
<feature type="compositionally biased region" description="Basic residues" evidence="3">
    <location>
        <begin position="887"/>
        <end position="900"/>
    </location>
</feature>
<feature type="domain" description="Lipid-binding serum glycoprotein N-terminal" evidence="5">
    <location>
        <begin position="119"/>
        <end position="365"/>
    </location>
</feature>
<feature type="domain" description="Lipid-binding serum glycoprotein C-terminal" evidence="6">
    <location>
        <begin position="380"/>
        <end position="597"/>
    </location>
</feature>
<keyword evidence="4" id="KW-0472">Membrane</keyword>
<keyword evidence="2" id="KW-1015">Disulfide bond</keyword>
<dbReference type="SUPFAM" id="SSF55394">
    <property type="entry name" value="Bactericidal permeability-increasing protein, BPI"/>
    <property type="match status" value="2"/>
</dbReference>
<evidence type="ECO:0000256" key="3">
    <source>
        <dbReference type="SAM" id="MobiDB-lite"/>
    </source>
</evidence>
<dbReference type="EMBL" id="JBICBT010001175">
    <property type="protein sequence ID" value="KAL3080012.1"/>
    <property type="molecule type" value="Genomic_DNA"/>
</dbReference>
<organism evidence="7 8">
    <name type="scientific">Heterodera trifolii</name>
    <dbReference type="NCBI Taxonomy" id="157864"/>
    <lineage>
        <taxon>Eukaryota</taxon>
        <taxon>Metazoa</taxon>
        <taxon>Ecdysozoa</taxon>
        <taxon>Nematoda</taxon>
        <taxon>Chromadorea</taxon>
        <taxon>Rhabditida</taxon>
        <taxon>Tylenchina</taxon>
        <taxon>Tylenchomorpha</taxon>
        <taxon>Tylenchoidea</taxon>
        <taxon>Heteroderidae</taxon>
        <taxon>Heteroderinae</taxon>
        <taxon>Heterodera</taxon>
    </lineage>
</organism>
<evidence type="ECO:0000256" key="2">
    <source>
        <dbReference type="ARBA" id="ARBA00023157"/>
    </source>
</evidence>
<protein>
    <submittedName>
        <fullName evidence="7">Uncharacterized protein</fullName>
    </submittedName>
</protein>
<dbReference type="InterPro" id="IPR001124">
    <property type="entry name" value="Lipid-bd_serum_glycop_C"/>
</dbReference>
<dbReference type="InterPro" id="IPR032942">
    <property type="entry name" value="BPI/LBP/Plunc"/>
</dbReference>
<evidence type="ECO:0000259" key="6">
    <source>
        <dbReference type="SMART" id="SM00329"/>
    </source>
</evidence>
<evidence type="ECO:0000256" key="4">
    <source>
        <dbReference type="SAM" id="Phobius"/>
    </source>
</evidence>
<feature type="compositionally biased region" description="Basic and acidic residues" evidence="3">
    <location>
        <begin position="912"/>
        <end position="921"/>
    </location>
</feature>
<dbReference type="AlphaFoldDB" id="A0ABD2IPI8"/>
<evidence type="ECO:0000313" key="8">
    <source>
        <dbReference type="Proteomes" id="UP001620626"/>
    </source>
</evidence>
<feature type="transmembrane region" description="Helical" evidence="4">
    <location>
        <begin position="71"/>
        <end position="92"/>
    </location>
</feature>